<proteinExistence type="inferred from homology"/>
<evidence type="ECO:0000256" key="4">
    <source>
        <dbReference type="ARBA" id="ARBA00023157"/>
    </source>
</evidence>
<keyword evidence="6" id="KW-1133">Transmembrane helix</keyword>
<evidence type="ECO:0000313" key="8">
    <source>
        <dbReference type="EMBL" id="OGE75127.1"/>
    </source>
</evidence>
<keyword evidence="2" id="KW-0732">Signal</keyword>
<dbReference type="InterPro" id="IPR036249">
    <property type="entry name" value="Thioredoxin-like_sf"/>
</dbReference>
<feature type="transmembrane region" description="Helical" evidence="6">
    <location>
        <begin position="6"/>
        <end position="25"/>
    </location>
</feature>
<keyword evidence="6" id="KW-0812">Transmembrane</keyword>
<accession>A0A1F5NBT0</accession>
<dbReference type="Gene3D" id="3.40.30.10">
    <property type="entry name" value="Glutaredoxin"/>
    <property type="match status" value="1"/>
</dbReference>
<organism evidence="8 9">
    <name type="scientific">Candidatus Doudnabacteria bacterium RIFCSPHIGHO2_01_52_17</name>
    <dbReference type="NCBI Taxonomy" id="1817820"/>
    <lineage>
        <taxon>Bacteria</taxon>
        <taxon>Candidatus Doudnaibacteriota</taxon>
    </lineage>
</organism>
<dbReference type="AlphaFoldDB" id="A0A1F5NBT0"/>
<sequence length="215" mass="23617">MKREAWIMILIVAVVVIGGIVLINVGNQAQLAPVKNAEALARGHSARIGSTEAKVTVVEFGDFQCPACLAAEPIVQQVLERYKDNPQFSFVYRNFPLASIHKNAMLAAEVSLAAKAHGKFWEMHDAFFVTQDQWATSDNSIDLFLGYAGELGLDVNKIRASVEAHEFLSEIEADLADGETLGVPGTPTFFINDMRQQSTPSFTDFVQLIETELSK</sequence>
<evidence type="ECO:0000313" key="9">
    <source>
        <dbReference type="Proteomes" id="UP000176547"/>
    </source>
</evidence>
<evidence type="ECO:0000256" key="5">
    <source>
        <dbReference type="ARBA" id="ARBA00023284"/>
    </source>
</evidence>
<dbReference type="SUPFAM" id="SSF52833">
    <property type="entry name" value="Thioredoxin-like"/>
    <property type="match status" value="1"/>
</dbReference>
<dbReference type="Proteomes" id="UP000176547">
    <property type="component" value="Unassembled WGS sequence"/>
</dbReference>
<dbReference type="PANTHER" id="PTHR13887:SF14">
    <property type="entry name" value="DISULFIDE BOND FORMATION PROTEIN D"/>
    <property type="match status" value="1"/>
</dbReference>
<dbReference type="Pfam" id="PF13462">
    <property type="entry name" value="Thioredoxin_4"/>
    <property type="match status" value="1"/>
</dbReference>
<dbReference type="PANTHER" id="PTHR13887">
    <property type="entry name" value="GLUTATHIONE S-TRANSFERASE KAPPA"/>
    <property type="match status" value="1"/>
</dbReference>
<feature type="domain" description="Thioredoxin" evidence="7">
    <location>
        <begin position="26"/>
        <end position="214"/>
    </location>
</feature>
<evidence type="ECO:0000256" key="2">
    <source>
        <dbReference type="ARBA" id="ARBA00022729"/>
    </source>
</evidence>
<evidence type="ECO:0000259" key="7">
    <source>
        <dbReference type="PROSITE" id="PS51352"/>
    </source>
</evidence>
<gene>
    <name evidence="8" type="ORF">A3K06_02970</name>
</gene>
<evidence type="ECO:0000256" key="1">
    <source>
        <dbReference type="ARBA" id="ARBA00005791"/>
    </source>
</evidence>
<dbReference type="PROSITE" id="PS51352">
    <property type="entry name" value="THIOREDOXIN_2"/>
    <property type="match status" value="1"/>
</dbReference>
<dbReference type="EMBL" id="MFEG01000034">
    <property type="protein sequence ID" value="OGE75127.1"/>
    <property type="molecule type" value="Genomic_DNA"/>
</dbReference>
<evidence type="ECO:0000256" key="6">
    <source>
        <dbReference type="SAM" id="Phobius"/>
    </source>
</evidence>
<evidence type="ECO:0000256" key="3">
    <source>
        <dbReference type="ARBA" id="ARBA00023002"/>
    </source>
</evidence>
<comment type="caution">
    <text evidence="8">The sequence shown here is derived from an EMBL/GenBank/DDBJ whole genome shotgun (WGS) entry which is preliminary data.</text>
</comment>
<dbReference type="InterPro" id="IPR012336">
    <property type="entry name" value="Thioredoxin-like_fold"/>
</dbReference>
<name>A0A1F5NBT0_9BACT</name>
<reference evidence="8 9" key="1">
    <citation type="journal article" date="2016" name="Nat. Commun.">
        <title>Thousands of microbial genomes shed light on interconnected biogeochemical processes in an aquifer system.</title>
        <authorList>
            <person name="Anantharaman K."/>
            <person name="Brown C.T."/>
            <person name="Hug L.A."/>
            <person name="Sharon I."/>
            <person name="Castelle C.J."/>
            <person name="Probst A.J."/>
            <person name="Thomas B.C."/>
            <person name="Singh A."/>
            <person name="Wilkins M.J."/>
            <person name="Karaoz U."/>
            <person name="Brodie E.L."/>
            <person name="Williams K.H."/>
            <person name="Hubbard S.S."/>
            <person name="Banfield J.F."/>
        </authorList>
    </citation>
    <scope>NUCLEOTIDE SEQUENCE [LARGE SCALE GENOMIC DNA]</scope>
</reference>
<keyword evidence="3" id="KW-0560">Oxidoreductase</keyword>
<protein>
    <recommendedName>
        <fullName evidence="7">Thioredoxin domain-containing protein</fullName>
    </recommendedName>
</protein>
<dbReference type="InterPro" id="IPR013766">
    <property type="entry name" value="Thioredoxin_domain"/>
</dbReference>
<keyword evidence="5" id="KW-0676">Redox-active center</keyword>
<keyword evidence="6" id="KW-0472">Membrane</keyword>
<comment type="similarity">
    <text evidence="1">Belongs to the thioredoxin family. DsbA subfamily.</text>
</comment>
<dbReference type="GO" id="GO:0016491">
    <property type="term" value="F:oxidoreductase activity"/>
    <property type="evidence" value="ECO:0007669"/>
    <property type="project" value="UniProtKB-KW"/>
</dbReference>
<keyword evidence="4" id="KW-1015">Disulfide bond</keyword>